<accession>A0ABD3H5C0</accession>
<organism evidence="1 2">
    <name type="scientific">Riccia sorocarpa</name>
    <dbReference type="NCBI Taxonomy" id="122646"/>
    <lineage>
        <taxon>Eukaryota</taxon>
        <taxon>Viridiplantae</taxon>
        <taxon>Streptophyta</taxon>
        <taxon>Embryophyta</taxon>
        <taxon>Marchantiophyta</taxon>
        <taxon>Marchantiopsida</taxon>
        <taxon>Marchantiidae</taxon>
        <taxon>Marchantiales</taxon>
        <taxon>Ricciaceae</taxon>
        <taxon>Riccia</taxon>
    </lineage>
</organism>
<proteinExistence type="predicted"/>
<protein>
    <submittedName>
        <fullName evidence="1">Uncharacterized protein</fullName>
    </submittedName>
</protein>
<evidence type="ECO:0000313" key="2">
    <source>
        <dbReference type="Proteomes" id="UP001633002"/>
    </source>
</evidence>
<sequence>MLSIPELSGKFLLFTIMVTPPTLAPDAIAFPAPPAPRTTKVFPAKGDPSLLPSPQARRLSLMADSVGLMVATWALELQHSANIGDILSRRHELHNVCASG</sequence>
<keyword evidence="2" id="KW-1185">Reference proteome</keyword>
<gene>
    <name evidence="1" type="ORF">R1sor_013024</name>
</gene>
<name>A0ABD3H5C0_9MARC</name>
<comment type="caution">
    <text evidence="1">The sequence shown here is derived from an EMBL/GenBank/DDBJ whole genome shotgun (WGS) entry which is preliminary data.</text>
</comment>
<reference evidence="1 2" key="1">
    <citation type="submission" date="2024-09" db="EMBL/GenBank/DDBJ databases">
        <title>Chromosome-scale assembly of Riccia sorocarpa.</title>
        <authorList>
            <person name="Paukszto L."/>
        </authorList>
    </citation>
    <scope>NUCLEOTIDE SEQUENCE [LARGE SCALE GENOMIC DNA]</scope>
    <source>
        <strain evidence="1">LP-2024</strain>
        <tissue evidence="1">Aerial parts of the thallus</tissue>
    </source>
</reference>
<dbReference type="AlphaFoldDB" id="A0ABD3H5C0"/>
<dbReference type="Proteomes" id="UP001633002">
    <property type="component" value="Unassembled WGS sequence"/>
</dbReference>
<dbReference type="EMBL" id="JBJQOH010000004">
    <property type="protein sequence ID" value="KAL3686715.1"/>
    <property type="molecule type" value="Genomic_DNA"/>
</dbReference>
<evidence type="ECO:0000313" key="1">
    <source>
        <dbReference type="EMBL" id="KAL3686715.1"/>
    </source>
</evidence>